<comment type="caution">
    <text evidence="1">The sequence shown here is derived from an EMBL/GenBank/DDBJ whole genome shotgun (WGS) entry which is preliminary data.</text>
</comment>
<dbReference type="Proteomes" id="UP000028012">
    <property type="component" value="Unassembled WGS sequence"/>
</dbReference>
<dbReference type="RefSeq" id="WP_042825229.1">
    <property type="nucleotide sequence ID" value="NZ_KN173626.1"/>
</dbReference>
<dbReference type="AlphaFoldDB" id="A0A098PTQ1"/>
<evidence type="ECO:0000313" key="2">
    <source>
        <dbReference type="Proteomes" id="UP000028012"/>
    </source>
</evidence>
<accession>A0A098PTQ1</accession>
<organism evidence="1 2">
    <name type="scientific">Xanthomonas axonopodis pv. vasculorum</name>
    <dbReference type="NCBI Taxonomy" id="325777"/>
    <lineage>
        <taxon>Bacteria</taxon>
        <taxon>Pseudomonadati</taxon>
        <taxon>Pseudomonadota</taxon>
        <taxon>Gammaproteobacteria</taxon>
        <taxon>Lysobacterales</taxon>
        <taxon>Lysobacteraceae</taxon>
        <taxon>Xanthomonas</taxon>
    </lineage>
</organism>
<protein>
    <submittedName>
        <fullName evidence="1">Uncharacterized protein</fullName>
    </submittedName>
</protein>
<reference evidence="1 2" key="1">
    <citation type="submission" date="2014-09" db="EMBL/GenBank/DDBJ databases">
        <title>A draft genome sequence for Xanthomonas axonopodis pv. vasculorum NCPPB 900.</title>
        <authorList>
            <person name="Harrison J."/>
            <person name="Studholme D.J."/>
        </authorList>
    </citation>
    <scope>NUCLEOTIDE SEQUENCE [LARGE SCALE GENOMIC DNA]</scope>
    <source>
        <strain evidence="1 2">NCPPB 900</strain>
    </source>
</reference>
<gene>
    <name evidence="1" type="ORF">GW15_0221855</name>
</gene>
<dbReference type="EMBL" id="JPHD02000143">
    <property type="protein sequence ID" value="KGE50400.1"/>
    <property type="molecule type" value="Genomic_DNA"/>
</dbReference>
<name>A0A098PTQ1_9XANT</name>
<sequence length="87" mass="9656">MSVDPQTLHALEVVLRDARNMGVIMALGRLSVMPRTQDELQTTIRDLEVVRSFIQERVPASLRDAATAVFTEHASSVRKQFSSVSST</sequence>
<dbReference type="STRING" id="325777.GW15_0221855"/>
<dbReference type="HOGENOM" id="CLU_2482525_0_0_6"/>
<evidence type="ECO:0000313" key="1">
    <source>
        <dbReference type="EMBL" id="KGE50400.1"/>
    </source>
</evidence>
<proteinExistence type="predicted"/>